<proteinExistence type="predicted"/>
<evidence type="ECO:0000256" key="1">
    <source>
        <dbReference type="PROSITE-ProRule" id="PRU00529"/>
    </source>
</evidence>
<feature type="region of interest" description="Disordered" evidence="2">
    <location>
        <begin position="248"/>
        <end position="293"/>
    </location>
</feature>
<reference evidence="4" key="1">
    <citation type="submission" date="2021-04" db="EMBL/GenBank/DDBJ databases">
        <authorList>
            <person name="Cornetti L."/>
        </authorList>
    </citation>
    <scope>NUCLEOTIDE SEQUENCE</scope>
</reference>
<accession>A0A9N6WUJ6</accession>
<dbReference type="CDD" id="cd11717">
    <property type="entry name" value="THUMP_THUMPD1_like"/>
    <property type="match status" value="1"/>
</dbReference>
<dbReference type="PANTHER" id="PTHR13452">
    <property type="entry name" value="THUMP DOMAIN CONTAINING PROTEIN 1-RELATED"/>
    <property type="match status" value="1"/>
</dbReference>
<dbReference type="GO" id="GO:0003723">
    <property type="term" value="F:RNA binding"/>
    <property type="evidence" value="ECO:0007669"/>
    <property type="project" value="UniProtKB-UniRule"/>
</dbReference>
<dbReference type="Gene3D" id="3.30.2300.10">
    <property type="entry name" value="THUMP superfamily"/>
    <property type="match status" value="1"/>
</dbReference>
<dbReference type="PANTHER" id="PTHR13452:SF10">
    <property type="entry name" value="THUMP DOMAIN-CONTAINING PROTEIN 1"/>
    <property type="match status" value="1"/>
</dbReference>
<name>A0A9N6WUJ6_9CRUS</name>
<organism evidence="4">
    <name type="scientific">Lynceus sp. MCZ IZ 141354</name>
    <dbReference type="NCBI Taxonomy" id="1930659"/>
    <lineage>
        <taxon>Eukaryota</taxon>
        <taxon>Metazoa</taxon>
        <taxon>Ecdysozoa</taxon>
        <taxon>Arthropoda</taxon>
        <taxon>Crustacea</taxon>
        <taxon>Branchiopoda</taxon>
        <taxon>Diplostraca</taxon>
        <taxon>Laevicaudata</taxon>
        <taxon>Lynceidae</taxon>
        <taxon>Lynceus</taxon>
    </lineage>
</organism>
<gene>
    <name evidence="4" type="primary">EOG090X0GPG</name>
</gene>
<dbReference type="EMBL" id="OC989243">
    <property type="protein sequence ID" value="CAG4645898.1"/>
    <property type="molecule type" value="Genomic_DNA"/>
</dbReference>
<dbReference type="PROSITE" id="PS51165">
    <property type="entry name" value="THUMP"/>
    <property type="match status" value="1"/>
</dbReference>
<evidence type="ECO:0000256" key="2">
    <source>
        <dbReference type="SAM" id="MobiDB-lite"/>
    </source>
</evidence>
<evidence type="ECO:0000259" key="3">
    <source>
        <dbReference type="PROSITE" id="PS51165"/>
    </source>
</evidence>
<dbReference type="SUPFAM" id="SSF143437">
    <property type="entry name" value="THUMP domain-like"/>
    <property type="match status" value="1"/>
</dbReference>
<dbReference type="InterPro" id="IPR004114">
    <property type="entry name" value="THUMP_dom"/>
</dbReference>
<dbReference type="InterPro" id="IPR040183">
    <property type="entry name" value="THUMPD1-like"/>
</dbReference>
<dbReference type="Pfam" id="PF02926">
    <property type="entry name" value="THUMP"/>
    <property type="match status" value="1"/>
</dbReference>
<sequence length="293" mass="33492">MSDKAAKKRKTKAYYIKSAKQARKNNHQLCVGLKGFLCTCNSSREKDCVKEAYNVLNEYSDQLYGPEFKTSIPAESDDVEAELKAEVKELNEVKVRRFQVVDSGAKGCVFIKTSLENPLELMEKIIEDIRATGKQKTRSLLRMLPIELTCKAYCDDILKAFTPYIERIQPYKTFAIIFKVRNNSVSRDDIVLPLSKLITEKLQIKADLANPECCVIVDIMRTICCISIAPHFHQASKYNLVELAIKSSSKEKKEDEKKDEKNEDEKKDDEKNDVEDKKLKENVECASEIESTQ</sequence>
<evidence type="ECO:0000313" key="4">
    <source>
        <dbReference type="EMBL" id="CAG4645898.1"/>
    </source>
</evidence>
<feature type="domain" description="THUMP" evidence="3">
    <location>
        <begin position="128"/>
        <end position="230"/>
    </location>
</feature>
<dbReference type="GO" id="GO:0006400">
    <property type="term" value="P:tRNA modification"/>
    <property type="evidence" value="ECO:0007669"/>
    <property type="project" value="InterPro"/>
</dbReference>
<keyword evidence="1" id="KW-0694">RNA-binding</keyword>
<dbReference type="AlphaFoldDB" id="A0A9N6WUJ6"/>
<protein>
    <submittedName>
        <fullName evidence="4">EOG090X0GPG</fullName>
    </submittedName>
</protein>
<feature type="compositionally biased region" description="Basic and acidic residues" evidence="2">
    <location>
        <begin position="248"/>
        <end position="283"/>
    </location>
</feature>